<keyword evidence="5 6" id="KW-0472">Membrane</keyword>
<evidence type="ECO:0000256" key="1">
    <source>
        <dbReference type="ARBA" id="ARBA00004141"/>
    </source>
</evidence>
<evidence type="ECO:0000256" key="4">
    <source>
        <dbReference type="ARBA" id="ARBA00022989"/>
    </source>
</evidence>
<feature type="transmembrane region" description="Helical" evidence="6">
    <location>
        <begin position="91"/>
        <end position="113"/>
    </location>
</feature>
<dbReference type="Pfam" id="PF05140">
    <property type="entry name" value="ResB"/>
    <property type="match status" value="1"/>
</dbReference>
<reference evidence="8 9" key="1">
    <citation type="journal article" date="2019" name="Int. J. Syst. Evol. Microbiol.">
        <title>The Global Catalogue of Microorganisms (GCM) 10K type strain sequencing project: providing services to taxonomists for standard genome sequencing and annotation.</title>
        <authorList>
            <consortium name="The Broad Institute Genomics Platform"/>
            <consortium name="The Broad Institute Genome Sequencing Center for Infectious Disease"/>
            <person name="Wu L."/>
            <person name="Ma J."/>
        </authorList>
    </citation>
    <scope>NUCLEOTIDE SEQUENCE [LARGE SCALE GENOMIC DNA]</scope>
    <source>
        <strain evidence="8 9">JCM 11136</strain>
    </source>
</reference>
<dbReference type="InterPro" id="IPR023494">
    <property type="entry name" value="Cyt_c_bgen_Ccs1/CcsB/ResB"/>
</dbReference>
<dbReference type="Proteomes" id="UP001501578">
    <property type="component" value="Unassembled WGS sequence"/>
</dbReference>
<comment type="subcellular location">
    <subcellularLocation>
        <location evidence="1">Membrane</location>
        <topology evidence="1">Multi-pass membrane protein</topology>
    </subcellularLocation>
</comment>
<evidence type="ECO:0000256" key="6">
    <source>
        <dbReference type="SAM" id="Phobius"/>
    </source>
</evidence>
<evidence type="ECO:0000313" key="8">
    <source>
        <dbReference type="EMBL" id="GAA0952200.1"/>
    </source>
</evidence>
<dbReference type="RefSeq" id="WP_343954947.1">
    <property type="nucleotide sequence ID" value="NZ_BAAAHQ010000054.1"/>
</dbReference>
<keyword evidence="9" id="KW-1185">Reference proteome</keyword>
<dbReference type="PANTHER" id="PTHR31566:SF0">
    <property type="entry name" value="CYTOCHROME C BIOGENESIS PROTEIN CCS1, CHLOROPLASTIC"/>
    <property type="match status" value="1"/>
</dbReference>
<evidence type="ECO:0000313" key="9">
    <source>
        <dbReference type="Proteomes" id="UP001501578"/>
    </source>
</evidence>
<name>A0ABN1R6B2_9ACTN</name>
<keyword evidence="2 6" id="KW-0812">Transmembrane</keyword>
<keyword evidence="3" id="KW-0201">Cytochrome c-type biogenesis</keyword>
<protein>
    <submittedName>
        <fullName evidence="8">Cytochrome c biogenesis protein ResB</fullName>
    </submittedName>
</protein>
<proteinExistence type="predicted"/>
<comment type="caution">
    <text evidence="8">The sequence shown here is derived from an EMBL/GenBank/DDBJ whole genome shotgun (WGS) entry which is preliminary data.</text>
</comment>
<feature type="transmembrane region" description="Helical" evidence="6">
    <location>
        <begin position="179"/>
        <end position="200"/>
    </location>
</feature>
<dbReference type="EMBL" id="BAAAHQ010000054">
    <property type="protein sequence ID" value="GAA0952200.1"/>
    <property type="molecule type" value="Genomic_DNA"/>
</dbReference>
<accession>A0ABN1R6B2</accession>
<feature type="domain" description="ResB-like" evidence="7">
    <location>
        <begin position="35"/>
        <end position="508"/>
    </location>
</feature>
<keyword evidence="4 6" id="KW-1133">Transmembrane helix</keyword>
<organism evidence="8 9">
    <name type="scientific">Nonomuraea longicatena</name>
    <dbReference type="NCBI Taxonomy" id="83682"/>
    <lineage>
        <taxon>Bacteria</taxon>
        <taxon>Bacillati</taxon>
        <taxon>Actinomycetota</taxon>
        <taxon>Actinomycetes</taxon>
        <taxon>Streptosporangiales</taxon>
        <taxon>Streptosporangiaceae</taxon>
        <taxon>Nonomuraea</taxon>
    </lineage>
</organism>
<evidence type="ECO:0000259" key="7">
    <source>
        <dbReference type="Pfam" id="PF05140"/>
    </source>
</evidence>
<gene>
    <name evidence="8" type="ORF">GCM10009560_73660</name>
</gene>
<evidence type="ECO:0000256" key="5">
    <source>
        <dbReference type="ARBA" id="ARBA00023136"/>
    </source>
</evidence>
<dbReference type="InterPro" id="IPR007816">
    <property type="entry name" value="ResB-like_domain"/>
</dbReference>
<feature type="transmembrane region" description="Helical" evidence="6">
    <location>
        <begin position="456"/>
        <end position="475"/>
    </location>
</feature>
<evidence type="ECO:0000256" key="2">
    <source>
        <dbReference type="ARBA" id="ARBA00022692"/>
    </source>
</evidence>
<dbReference type="PANTHER" id="PTHR31566">
    <property type="entry name" value="CYTOCHROME C BIOGENESIS PROTEIN CCS1, CHLOROPLASTIC"/>
    <property type="match status" value="1"/>
</dbReference>
<evidence type="ECO:0000256" key="3">
    <source>
        <dbReference type="ARBA" id="ARBA00022748"/>
    </source>
</evidence>
<feature type="transmembrane region" description="Helical" evidence="6">
    <location>
        <begin position="38"/>
        <end position="55"/>
    </location>
</feature>
<sequence>MTVREQDQTRQETPGNTGFGLVAWVRWGWRTLTSMKTALILLFLFAVASIPGSLIPQRGVEPEKVGQIYQNDPTLAEWYERFQLFDVFGSFWFAAIYLLLFTSLIGCIIPRTLTYAKELRRRPPAAPRRLSRLPHHAELPEGTTVEEVARRLRRLRFRVQVGDGWVAAEKGYLREAGNLLFHVSLLGILVAVGAGALFGYRGNVLVVEGDGFANTVAAYDRYIPGSQVSAESLEPFSFTLEDFKATYQVGGDPTKLGQALDFSAHLKVSDAPGAPERPYELKVNEPLEVNGTQTYLIGNGYAPVFKVTDGKGQVAFEGAVPCLIDFVPTRVSECVVKAPDAQPGQLGFLIRFLPTVAPAQGGGWTSSFPADLMPRVQIFGAFTGDFGVRSGLPQSVYQLAPDEVMKKLKPLVMPSKTPEPLAPGQSFELPEGLGTIEFVGSKEWMTLQIAYDPGRMAALVFSALATVAITFSLLIRRRRVFVRVSGEGAELGGLTRTEGSAAGFAEEFAGIVKVLSAGDRDVR</sequence>